<dbReference type="PROSITE" id="PS01124">
    <property type="entry name" value="HTH_ARAC_FAMILY_2"/>
    <property type="match status" value="1"/>
</dbReference>
<evidence type="ECO:0000256" key="3">
    <source>
        <dbReference type="ARBA" id="ARBA00023163"/>
    </source>
</evidence>
<evidence type="ECO:0000259" key="4">
    <source>
        <dbReference type="PROSITE" id="PS01124"/>
    </source>
</evidence>
<gene>
    <name evidence="5" type="ORF">HNO53_01215</name>
</gene>
<dbReference type="Gene3D" id="1.10.10.60">
    <property type="entry name" value="Homeodomain-like"/>
    <property type="match status" value="1"/>
</dbReference>
<organism evidence="5 6">
    <name type="scientific">Halomonas sulfidivorans</name>
    <dbReference type="NCBI Taxonomy" id="2733488"/>
    <lineage>
        <taxon>Bacteria</taxon>
        <taxon>Pseudomonadati</taxon>
        <taxon>Pseudomonadota</taxon>
        <taxon>Gammaproteobacteria</taxon>
        <taxon>Oceanospirillales</taxon>
        <taxon>Halomonadaceae</taxon>
        <taxon>Halomonas</taxon>
    </lineage>
</organism>
<dbReference type="EMBL" id="CP053383">
    <property type="protein sequence ID" value="QTP57463.1"/>
    <property type="molecule type" value="Genomic_DNA"/>
</dbReference>
<sequence>MHQTQARCNPIARRSGEHLHAHPQLMLGWRGTMDYEFSRGGEHLVLGQAAILPPNEPHLYLGRGDDCEVLVIDLDAEDPCLAALERSCALDLRESLFATPRSVSLPPSLIPMVELAAGQVKLAHTCEQRALVSHQLAVLFVSQFSQLLMQSDLETLKNGRLCVTTIDAVIDERLALPPDNQALADAIHLGQSQLHVLFQRQFGITPQQYVMRRRLSWACHWLRHTRRSISEIALDLGFSDVSSFSRAYRRHRGIAPSEERKVANRKVSLCGSQS</sequence>
<dbReference type="PRINTS" id="PR00032">
    <property type="entry name" value="HTHARAC"/>
</dbReference>
<dbReference type="SUPFAM" id="SSF51182">
    <property type="entry name" value="RmlC-like cupins"/>
    <property type="match status" value="1"/>
</dbReference>
<dbReference type="SMART" id="SM00342">
    <property type="entry name" value="HTH_ARAC"/>
    <property type="match status" value="1"/>
</dbReference>
<keyword evidence="3" id="KW-0804">Transcription</keyword>
<proteinExistence type="predicted"/>
<keyword evidence="6" id="KW-1185">Reference proteome</keyword>
<dbReference type="Proteomes" id="UP000671845">
    <property type="component" value="Chromosome"/>
</dbReference>
<dbReference type="SUPFAM" id="SSF46689">
    <property type="entry name" value="Homeodomain-like"/>
    <property type="match status" value="1"/>
</dbReference>
<dbReference type="InterPro" id="IPR018062">
    <property type="entry name" value="HTH_AraC-typ_CS"/>
</dbReference>
<dbReference type="Pfam" id="PF12833">
    <property type="entry name" value="HTH_18"/>
    <property type="match status" value="1"/>
</dbReference>
<dbReference type="PANTHER" id="PTHR46796:SF10">
    <property type="entry name" value="TRANSCRIPTIONAL ACTIVATOR FEAR"/>
    <property type="match status" value="1"/>
</dbReference>
<dbReference type="InterPro" id="IPR020449">
    <property type="entry name" value="Tscrpt_reg_AraC-type_HTH"/>
</dbReference>
<accession>A0ABX7WEF0</accession>
<evidence type="ECO:0000256" key="1">
    <source>
        <dbReference type="ARBA" id="ARBA00023015"/>
    </source>
</evidence>
<name>A0ABX7WEF0_9GAMM</name>
<evidence type="ECO:0000313" key="5">
    <source>
        <dbReference type="EMBL" id="QTP57463.1"/>
    </source>
</evidence>
<feature type="domain" description="HTH araC/xylS-type" evidence="4">
    <location>
        <begin position="164"/>
        <end position="262"/>
    </location>
</feature>
<evidence type="ECO:0000313" key="6">
    <source>
        <dbReference type="Proteomes" id="UP000671845"/>
    </source>
</evidence>
<keyword evidence="1" id="KW-0805">Transcription regulation</keyword>
<keyword evidence="2" id="KW-0238">DNA-binding</keyword>
<evidence type="ECO:0000256" key="2">
    <source>
        <dbReference type="ARBA" id="ARBA00023125"/>
    </source>
</evidence>
<dbReference type="PROSITE" id="PS00041">
    <property type="entry name" value="HTH_ARAC_FAMILY_1"/>
    <property type="match status" value="1"/>
</dbReference>
<dbReference type="InterPro" id="IPR018060">
    <property type="entry name" value="HTH_AraC"/>
</dbReference>
<reference evidence="5 6" key="1">
    <citation type="journal article" date="2021" name="Front. Microbiol.">
        <title>Aerobic Denitrification and Heterotrophic Sulfur Oxidation in the Genus Halomonas Revealed by Six Novel Species Characterizations and Genome-Based Analysis.</title>
        <authorList>
            <person name="Wang L."/>
            <person name="Shao Z."/>
        </authorList>
    </citation>
    <scope>NUCLEOTIDE SEQUENCE [LARGE SCALE GENOMIC DNA]</scope>
    <source>
        <strain evidence="5 6">MCCC 1A13718</strain>
    </source>
</reference>
<dbReference type="RefSeq" id="WP_209475556.1">
    <property type="nucleotide sequence ID" value="NZ_CP053383.1"/>
</dbReference>
<protein>
    <submittedName>
        <fullName evidence="5">AraC family transcriptional regulator</fullName>
    </submittedName>
</protein>
<dbReference type="InterPro" id="IPR050204">
    <property type="entry name" value="AraC_XylS_family_regulators"/>
</dbReference>
<dbReference type="PANTHER" id="PTHR46796">
    <property type="entry name" value="HTH-TYPE TRANSCRIPTIONAL ACTIVATOR RHAS-RELATED"/>
    <property type="match status" value="1"/>
</dbReference>
<dbReference type="InterPro" id="IPR009057">
    <property type="entry name" value="Homeodomain-like_sf"/>
</dbReference>
<dbReference type="InterPro" id="IPR011051">
    <property type="entry name" value="RmlC_Cupin_sf"/>
</dbReference>